<evidence type="ECO:0000313" key="3">
    <source>
        <dbReference type="Proteomes" id="UP000460751"/>
    </source>
</evidence>
<dbReference type="AlphaFoldDB" id="A0A9X5B6B7"/>
<evidence type="ECO:0000259" key="1">
    <source>
        <dbReference type="Pfam" id="PF19657"/>
    </source>
</evidence>
<dbReference type="EMBL" id="WMEX01000004">
    <property type="protein sequence ID" value="MYL27057.1"/>
    <property type="molecule type" value="Genomic_DNA"/>
</dbReference>
<dbReference type="InterPro" id="IPR046158">
    <property type="entry name" value="DUF6160"/>
</dbReference>
<dbReference type="Pfam" id="PF19657">
    <property type="entry name" value="DUF6160"/>
    <property type="match status" value="1"/>
</dbReference>
<name>A0A9X5B6B7_9GAMM</name>
<dbReference type="RefSeq" id="WP_160898904.1">
    <property type="nucleotide sequence ID" value="NZ_WMEX01000004.1"/>
</dbReference>
<comment type="caution">
    <text evidence="2">The sequence shown here is derived from an EMBL/GenBank/DDBJ whole genome shotgun (WGS) entry which is preliminary data.</text>
</comment>
<accession>A0A9X5B6B7</accession>
<dbReference type="OrthoDB" id="6358750at2"/>
<reference evidence="2 3" key="1">
    <citation type="submission" date="2019-11" db="EMBL/GenBank/DDBJ databases">
        <title>Genome sequences of 17 halophilic strains isolated from different environments.</title>
        <authorList>
            <person name="Furrow R.E."/>
        </authorList>
    </citation>
    <scope>NUCLEOTIDE SEQUENCE [LARGE SCALE GENOMIC DNA]</scope>
    <source>
        <strain evidence="2 3">22507_15_FS</strain>
    </source>
</reference>
<dbReference type="Proteomes" id="UP000460751">
    <property type="component" value="Unassembled WGS sequence"/>
</dbReference>
<feature type="domain" description="DUF6160" evidence="1">
    <location>
        <begin position="12"/>
        <end position="76"/>
    </location>
</feature>
<gene>
    <name evidence="2" type="ORF">GLW01_09655</name>
</gene>
<protein>
    <recommendedName>
        <fullName evidence="1">DUF6160 domain-containing protein</fullName>
    </recommendedName>
</protein>
<organism evidence="2 3">
    <name type="scientific">Vreelandella halophila</name>
    <dbReference type="NCBI Taxonomy" id="86177"/>
    <lineage>
        <taxon>Bacteria</taxon>
        <taxon>Pseudomonadati</taxon>
        <taxon>Pseudomonadota</taxon>
        <taxon>Gammaproteobacteria</taxon>
        <taxon>Oceanospirillales</taxon>
        <taxon>Halomonadaceae</taxon>
        <taxon>Vreelandella</taxon>
    </lineage>
</organism>
<proteinExistence type="predicted"/>
<keyword evidence="3" id="KW-1185">Reference proteome</keyword>
<evidence type="ECO:0000313" key="2">
    <source>
        <dbReference type="EMBL" id="MYL27057.1"/>
    </source>
</evidence>
<sequence length="289" mass="30740">MRIRESVIGLLLIAPVPAVHAEMEPMSDQEMGDVTGQSMLALDVTESGDMDFTRYTMGLEADFQMNMEELAVGETTNGTDIAVNNLSFGHIARQSGQQFDGSNYDAGDIVPFIGRDPYLELADDKNGNVVGFRVGFTESRGTLSGDISSLTGRLGLELEDGSGNVQQGQLLDGSGNATSQRATHYGLADSADCSAGGADCAALSAFETLEIGDYGGDGNPADFTNNFFISFQNQAVEWDTPGADGSVQADAGVFMNIPTAMRVELQKLTNDVVSPRARTEYIDRGEGLF</sequence>